<reference evidence="1" key="1">
    <citation type="submission" date="2018-02" db="EMBL/GenBank/DDBJ databases">
        <title>Rhizophora mucronata_Transcriptome.</title>
        <authorList>
            <person name="Meera S.P."/>
            <person name="Sreeshan A."/>
            <person name="Augustine A."/>
        </authorList>
    </citation>
    <scope>NUCLEOTIDE SEQUENCE</scope>
    <source>
        <tissue evidence="1">Leaf</tissue>
    </source>
</reference>
<accession>A0A2P2QB59</accession>
<sequence>MYRKRLCLDFDWQETKGSWGHNRWE</sequence>
<evidence type="ECO:0000313" key="1">
    <source>
        <dbReference type="EMBL" id="MBX64238.1"/>
    </source>
</evidence>
<organism evidence="1">
    <name type="scientific">Rhizophora mucronata</name>
    <name type="common">Asiatic mangrove</name>
    <dbReference type="NCBI Taxonomy" id="61149"/>
    <lineage>
        <taxon>Eukaryota</taxon>
        <taxon>Viridiplantae</taxon>
        <taxon>Streptophyta</taxon>
        <taxon>Embryophyta</taxon>
        <taxon>Tracheophyta</taxon>
        <taxon>Spermatophyta</taxon>
        <taxon>Magnoliopsida</taxon>
        <taxon>eudicotyledons</taxon>
        <taxon>Gunneridae</taxon>
        <taxon>Pentapetalae</taxon>
        <taxon>rosids</taxon>
        <taxon>fabids</taxon>
        <taxon>Malpighiales</taxon>
        <taxon>Rhizophoraceae</taxon>
        <taxon>Rhizophora</taxon>
    </lineage>
</organism>
<dbReference type="AlphaFoldDB" id="A0A2P2QB59"/>
<proteinExistence type="predicted"/>
<dbReference type="EMBL" id="GGEC01083754">
    <property type="protein sequence ID" value="MBX64238.1"/>
    <property type="molecule type" value="Transcribed_RNA"/>
</dbReference>
<protein>
    <submittedName>
        <fullName evidence="1">Uncharacterized protein</fullName>
    </submittedName>
</protein>
<name>A0A2P2QB59_RHIMU</name>